<name>A0AAV4PQW6_9ARAC</name>
<keyword evidence="2" id="KW-1185">Reference proteome</keyword>
<dbReference type="Proteomes" id="UP001054837">
    <property type="component" value="Unassembled WGS sequence"/>
</dbReference>
<organism evidence="1 2">
    <name type="scientific">Caerostris darwini</name>
    <dbReference type="NCBI Taxonomy" id="1538125"/>
    <lineage>
        <taxon>Eukaryota</taxon>
        <taxon>Metazoa</taxon>
        <taxon>Ecdysozoa</taxon>
        <taxon>Arthropoda</taxon>
        <taxon>Chelicerata</taxon>
        <taxon>Arachnida</taxon>
        <taxon>Araneae</taxon>
        <taxon>Araneomorphae</taxon>
        <taxon>Entelegynae</taxon>
        <taxon>Araneoidea</taxon>
        <taxon>Araneidae</taxon>
        <taxon>Caerostris</taxon>
    </lineage>
</organism>
<proteinExistence type="predicted"/>
<evidence type="ECO:0000313" key="2">
    <source>
        <dbReference type="Proteomes" id="UP001054837"/>
    </source>
</evidence>
<reference evidence="1 2" key="1">
    <citation type="submission" date="2021-06" db="EMBL/GenBank/DDBJ databases">
        <title>Caerostris darwini draft genome.</title>
        <authorList>
            <person name="Kono N."/>
            <person name="Arakawa K."/>
        </authorList>
    </citation>
    <scope>NUCLEOTIDE SEQUENCE [LARGE SCALE GENOMIC DNA]</scope>
</reference>
<comment type="caution">
    <text evidence="1">The sequence shown here is derived from an EMBL/GenBank/DDBJ whole genome shotgun (WGS) entry which is preliminary data.</text>
</comment>
<dbReference type="EMBL" id="BPLQ01003141">
    <property type="protein sequence ID" value="GIX98315.1"/>
    <property type="molecule type" value="Genomic_DNA"/>
</dbReference>
<evidence type="ECO:0000313" key="1">
    <source>
        <dbReference type="EMBL" id="GIX98315.1"/>
    </source>
</evidence>
<gene>
    <name evidence="1" type="ORF">CDAR_186741</name>
</gene>
<dbReference type="AlphaFoldDB" id="A0AAV4PQW6"/>
<sequence>MLFLLPYMDVTLVEIPSPIKVISTSIKPNFTGGFPVGDFEKLLEMDDDSILSILSGILEKCHILNRSYQFTNLLHSGNEINVTNIRLKDPPPLTPALSYSLRRVKIA</sequence>
<protein>
    <submittedName>
        <fullName evidence="1">Uncharacterized protein</fullName>
    </submittedName>
</protein>
<accession>A0AAV4PQW6</accession>